<feature type="region of interest" description="Disordered" evidence="1">
    <location>
        <begin position="115"/>
        <end position="166"/>
    </location>
</feature>
<evidence type="ECO:0000256" key="2">
    <source>
        <dbReference type="SAM" id="SignalP"/>
    </source>
</evidence>
<proteinExistence type="predicted"/>
<accession>A0AAN6EQ63</accession>
<feature type="region of interest" description="Disordered" evidence="1">
    <location>
        <begin position="188"/>
        <end position="219"/>
    </location>
</feature>
<feature type="compositionally biased region" description="Polar residues" evidence="1">
    <location>
        <begin position="122"/>
        <end position="143"/>
    </location>
</feature>
<feature type="compositionally biased region" description="Polar residues" evidence="1">
    <location>
        <begin position="152"/>
        <end position="165"/>
    </location>
</feature>
<feature type="compositionally biased region" description="Low complexity" evidence="1">
    <location>
        <begin position="208"/>
        <end position="219"/>
    </location>
</feature>
<feature type="signal peptide" evidence="2">
    <location>
        <begin position="1"/>
        <end position="19"/>
    </location>
</feature>
<protein>
    <submittedName>
        <fullName evidence="3">Uncharacterized protein</fullName>
    </submittedName>
</protein>
<comment type="caution">
    <text evidence="3">The sequence shown here is derived from an EMBL/GenBank/DDBJ whole genome shotgun (WGS) entry which is preliminary data.</text>
</comment>
<organism evidence="3 4">
    <name type="scientific">Exophiala dermatitidis</name>
    <name type="common">Black yeast-like fungus</name>
    <name type="synonym">Wangiella dermatitidis</name>
    <dbReference type="NCBI Taxonomy" id="5970"/>
    <lineage>
        <taxon>Eukaryota</taxon>
        <taxon>Fungi</taxon>
        <taxon>Dikarya</taxon>
        <taxon>Ascomycota</taxon>
        <taxon>Pezizomycotina</taxon>
        <taxon>Eurotiomycetes</taxon>
        <taxon>Chaetothyriomycetidae</taxon>
        <taxon>Chaetothyriales</taxon>
        <taxon>Herpotrichiellaceae</taxon>
        <taxon>Exophiala</taxon>
    </lineage>
</organism>
<dbReference type="EMBL" id="JAJGCB010000014">
    <property type="protein sequence ID" value="KAJ8989288.1"/>
    <property type="molecule type" value="Genomic_DNA"/>
</dbReference>
<gene>
    <name evidence="3" type="ORF">HRR80_006531</name>
</gene>
<reference evidence="3" key="1">
    <citation type="submission" date="2023-01" db="EMBL/GenBank/DDBJ databases">
        <title>Exophiala dermititidis isolated from Cystic Fibrosis Patient.</title>
        <authorList>
            <person name="Kurbessoian T."/>
            <person name="Crocker A."/>
            <person name="Murante D."/>
            <person name="Hogan D.A."/>
            <person name="Stajich J.E."/>
        </authorList>
    </citation>
    <scope>NUCLEOTIDE SEQUENCE</scope>
    <source>
        <strain evidence="3">Ex8</strain>
    </source>
</reference>
<evidence type="ECO:0000256" key="1">
    <source>
        <dbReference type="SAM" id="MobiDB-lite"/>
    </source>
</evidence>
<dbReference type="AlphaFoldDB" id="A0AAN6EQ63"/>
<keyword evidence="2" id="KW-0732">Signal</keyword>
<name>A0AAN6EQ63_EXODE</name>
<sequence>MQLTLGSLCLLIFSSVASAGPIHMRDNVIRHANDPAKRYVVNEHLTRAHSPLRRRQASPLLVTGVEASSTTIRKGTEDGSVPAVGVGGDNTSLLSFLTFPSSPSTTTVTTIVAAPTTDTDGSAESVTSRAGENTGSDSTQAPDSGTAVLSGAAQTETELQSPAASTTTIQIQTTILKTVQVTAEVTAEATTTDSATREVEPSTTPVNGQQGQQQQGQQPSATVTVVFVTAAPTFTGPTAGFITLTPSEPASVKWWQPQRFKLYRYLRTLAARQLAFHCLERHLCQTRVVQRVCQF</sequence>
<dbReference type="Proteomes" id="UP001161757">
    <property type="component" value="Unassembled WGS sequence"/>
</dbReference>
<evidence type="ECO:0000313" key="3">
    <source>
        <dbReference type="EMBL" id="KAJ8989288.1"/>
    </source>
</evidence>
<feature type="chain" id="PRO_5043002648" evidence="2">
    <location>
        <begin position="20"/>
        <end position="295"/>
    </location>
</feature>
<evidence type="ECO:0000313" key="4">
    <source>
        <dbReference type="Proteomes" id="UP001161757"/>
    </source>
</evidence>